<comment type="caution">
    <text evidence="2">The sequence shown here is derived from an EMBL/GenBank/DDBJ whole genome shotgun (WGS) entry which is preliminary data.</text>
</comment>
<proteinExistence type="predicted"/>
<sequence>MDLMKQIEELEFALLQSFSNKEDRTWGTLFWNENQPDYYDANHAHVSEQPDHPEQVIDEVKAFYKELNVTPRFYLYNVEALTSFVALLKEKGFQYESHTQSIQLWNGEVTQFPSDANITIEEVTKENYDEALGVECQIKEFGGKEVREKAFQSEFNDPRYTHYLLKYKGTPCSTACLFVHGSQGRVESVATIEGYRGKGLIGRVLEHIQKEAQNLHLEKLWVHPINERVEKVYGRCNFNTILTLQTGHAYAGGKSIKEIQGS</sequence>
<reference evidence="2 3" key="1">
    <citation type="journal article" date="2005" name="Int. J. Syst. Evol. Microbiol.">
        <title>Halobacillus yeomjeoni sp. nov., isolated from a marine solar saltern in Korea.</title>
        <authorList>
            <person name="Yoon J.H."/>
            <person name="Kang S.J."/>
            <person name="Lee C.H."/>
            <person name="Oh H.W."/>
            <person name="Oh T.K."/>
        </authorList>
    </citation>
    <scope>NUCLEOTIDE SEQUENCE [LARGE SCALE GENOMIC DNA]</scope>
    <source>
        <strain evidence="2 3">KCTC 3957</strain>
    </source>
</reference>
<dbReference type="GO" id="GO:0016747">
    <property type="term" value="F:acyltransferase activity, transferring groups other than amino-acyl groups"/>
    <property type="evidence" value="ECO:0007669"/>
    <property type="project" value="InterPro"/>
</dbReference>
<dbReference type="AlphaFoldDB" id="A0A931HXV1"/>
<dbReference type="Gene3D" id="3.40.630.30">
    <property type="match status" value="1"/>
</dbReference>
<dbReference type="InterPro" id="IPR016181">
    <property type="entry name" value="Acyl_CoA_acyltransferase"/>
</dbReference>
<gene>
    <name evidence="2" type="ORF">H0267_14525</name>
</gene>
<accession>A0A931HXV1</accession>
<evidence type="ECO:0000259" key="1">
    <source>
        <dbReference type="PROSITE" id="PS51186"/>
    </source>
</evidence>
<protein>
    <submittedName>
        <fullName evidence="2">GNAT family N-acetyltransferase</fullName>
    </submittedName>
</protein>
<evidence type="ECO:0000313" key="3">
    <source>
        <dbReference type="Proteomes" id="UP000614490"/>
    </source>
</evidence>
<dbReference type="EMBL" id="JADZSC010000003">
    <property type="protein sequence ID" value="MBH0231439.1"/>
    <property type="molecule type" value="Genomic_DNA"/>
</dbReference>
<dbReference type="InterPro" id="IPR000182">
    <property type="entry name" value="GNAT_dom"/>
</dbReference>
<keyword evidence="3" id="KW-1185">Reference proteome</keyword>
<feature type="domain" description="N-acetyltransferase" evidence="1">
    <location>
        <begin position="118"/>
        <end position="257"/>
    </location>
</feature>
<dbReference type="CDD" id="cd04301">
    <property type="entry name" value="NAT_SF"/>
    <property type="match status" value="1"/>
</dbReference>
<dbReference type="RefSeq" id="WP_197318064.1">
    <property type="nucleotide sequence ID" value="NZ_JADZSC010000003.1"/>
</dbReference>
<organism evidence="2 3">
    <name type="scientific">Halobacillus yeomjeoni</name>
    <dbReference type="NCBI Taxonomy" id="311194"/>
    <lineage>
        <taxon>Bacteria</taxon>
        <taxon>Bacillati</taxon>
        <taxon>Bacillota</taxon>
        <taxon>Bacilli</taxon>
        <taxon>Bacillales</taxon>
        <taxon>Bacillaceae</taxon>
        <taxon>Halobacillus</taxon>
    </lineage>
</organism>
<name>A0A931HXV1_9BACI</name>
<dbReference type="PROSITE" id="PS51186">
    <property type="entry name" value="GNAT"/>
    <property type="match status" value="1"/>
</dbReference>
<dbReference type="Pfam" id="PF00583">
    <property type="entry name" value="Acetyltransf_1"/>
    <property type="match status" value="1"/>
</dbReference>
<dbReference type="Proteomes" id="UP000614490">
    <property type="component" value="Unassembled WGS sequence"/>
</dbReference>
<evidence type="ECO:0000313" key="2">
    <source>
        <dbReference type="EMBL" id="MBH0231439.1"/>
    </source>
</evidence>
<dbReference type="SUPFAM" id="SSF55729">
    <property type="entry name" value="Acyl-CoA N-acyltransferases (Nat)"/>
    <property type="match status" value="1"/>
</dbReference>